<proteinExistence type="predicted"/>
<sequence length="208" mass="23953">MFSFLLSVWVVLVGFCKQRLLHVSVFYGVLFSYVRFGGSGRFYKQRLLHVSVFYGVLFCPFLLFWSVFANRDCFCTLLFSFRCEGGHTEVRSAPFSGYVGAVNPFSGVVVVLFAIFSALHHNRKGVVRRENASYADIGRRDNNSSDGLKRNDIREILAPQNDFKKTLKIHLDPNGKRRVEWVLERRVPQHRRPLRFAFSKDPPGSHQS</sequence>
<comment type="caution">
    <text evidence="2">The sequence shown here is derived from an EMBL/GenBank/DDBJ whole genome shotgun (WGS) entry which is preliminary data.</text>
</comment>
<feature type="transmembrane region" description="Helical" evidence="1">
    <location>
        <begin position="48"/>
        <end position="68"/>
    </location>
</feature>
<reference evidence="2" key="1">
    <citation type="submission" date="2020-09" db="EMBL/GenBank/DDBJ databases">
        <title>Genome-Enabled Discovery of Anthraquinone Biosynthesis in Senna tora.</title>
        <authorList>
            <person name="Kang S.-H."/>
            <person name="Pandey R.P."/>
            <person name="Lee C.-M."/>
            <person name="Sim J.-S."/>
            <person name="Jeong J.-T."/>
            <person name="Choi B.-S."/>
            <person name="Jung M."/>
            <person name="Ginzburg D."/>
            <person name="Zhao K."/>
            <person name="Won S.Y."/>
            <person name="Oh T.-J."/>
            <person name="Yu Y."/>
            <person name="Kim N.-H."/>
            <person name="Lee O.R."/>
            <person name="Lee T.-H."/>
            <person name="Bashyal P."/>
            <person name="Kim T.-S."/>
            <person name="Lee W.-H."/>
            <person name="Kawkins C."/>
            <person name="Kim C.-K."/>
            <person name="Kim J.S."/>
            <person name="Ahn B.O."/>
            <person name="Rhee S.Y."/>
            <person name="Sohng J.K."/>
        </authorList>
    </citation>
    <scope>NUCLEOTIDE SEQUENCE</scope>
    <source>
        <tissue evidence="2">Leaf</tissue>
    </source>
</reference>
<gene>
    <name evidence="2" type="ORF">G2W53_028535</name>
</gene>
<organism evidence="2 3">
    <name type="scientific">Senna tora</name>
    <dbReference type="NCBI Taxonomy" id="362788"/>
    <lineage>
        <taxon>Eukaryota</taxon>
        <taxon>Viridiplantae</taxon>
        <taxon>Streptophyta</taxon>
        <taxon>Embryophyta</taxon>
        <taxon>Tracheophyta</taxon>
        <taxon>Spermatophyta</taxon>
        <taxon>Magnoliopsida</taxon>
        <taxon>eudicotyledons</taxon>
        <taxon>Gunneridae</taxon>
        <taxon>Pentapetalae</taxon>
        <taxon>rosids</taxon>
        <taxon>fabids</taxon>
        <taxon>Fabales</taxon>
        <taxon>Fabaceae</taxon>
        <taxon>Caesalpinioideae</taxon>
        <taxon>Cassia clade</taxon>
        <taxon>Senna</taxon>
    </lineage>
</organism>
<keyword evidence="1" id="KW-0812">Transmembrane</keyword>
<feature type="transmembrane region" description="Helical" evidence="1">
    <location>
        <begin position="98"/>
        <end position="119"/>
    </location>
</feature>
<evidence type="ECO:0008006" key="4">
    <source>
        <dbReference type="Google" id="ProtNLM"/>
    </source>
</evidence>
<dbReference type="AlphaFoldDB" id="A0A834WCX4"/>
<name>A0A834WCX4_9FABA</name>
<feature type="transmembrane region" description="Helical" evidence="1">
    <location>
        <begin position="20"/>
        <end position="36"/>
    </location>
</feature>
<accession>A0A834WCX4</accession>
<evidence type="ECO:0000313" key="2">
    <source>
        <dbReference type="EMBL" id="KAF7814566.1"/>
    </source>
</evidence>
<protein>
    <recommendedName>
        <fullName evidence="4">Transmembrane protein</fullName>
    </recommendedName>
</protein>
<evidence type="ECO:0000313" key="3">
    <source>
        <dbReference type="Proteomes" id="UP000634136"/>
    </source>
</evidence>
<keyword evidence="1" id="KW-0472">Membrane</keyword>
<keyword evidence="3" id="KW-1185">Reference proteome</keyword>
<evidence type="ECO:0000256" key="1">
    <source>
        <dbReference type="SAM" id="Phobius"/>
    </source>
</evidence>
<dbReference type="Proteomes" id="UP000634136">
    <property type="component" value="Unassembled WGS sequence"/>
</dbReference>
<keyword evidence="1" id="KW-1133">Transmembrane helix</keyword>
<dbReference type="EMBL" id="JAAIUW010000009">
    <property type="protein sequence ID" value="KAF7814566.1"/>
    <property type="molecule type" value="Genomic_DNA"/>
</dbReference>